<dbReference type="Proteomes" id="UP000315003">
    <property type="component" value="Chromosome"/>
</dbReference>
<keyword evidence="1" id="KW-0812">Transmembrane</keyword>
<sequence length="75" mass="8655">MLETTSQSLPNPWRGRLQLLLIVLALGLVYTFVLPWLAGTDLVRQRNQRYEDLGIDPAATFYTDHPMVDQLLRDQ</sequence>
<name>A0A517SX83_9BACT</name>
<reference evidence="2 3" key="1">
    <citation type="submission" date="2019-02" db="EMBL/GenBank/DDBJ databases">
        <title>Deep-cultivation of Planctomycetes and their phenomic and genomic characterization uncovers novel biology.</title>
        <authorList>
            <person name="Wiegand S."/>
            <person name="Jogler M."/>
            <person name="Boedeker C."/>
            <person name="Pinto D."/>
            <person name="Vollmers J."/>
            <person name="Rivas-Marin E."/>
            <person name="Kohn T."/>
            <person name="Peeters S.H."/>
            <person name="Heuer A."/>
            <person name="Rast P."/>
            <person name="Oberbeckmann S."/>
            <person name="Bunk B."/>
            <person name="Jeske O."/>
            <person name="Meyerdierks A."/>
            <person name="Storesund J.E."/>
            <person name="Kallscheuer N."/>
            <person name="Luecker S."/>
            <person name="Lage O.M."/>
            <person name="Pohl T."/>
            <person name="Merkel B.J."/>
            <person name="Hornburger P."/>
            <person name="Mueller R.-W."/>
            <person name="Bruemmer F."/>
            <person name="Labrenz M."/>
            <person name="Spormann A.M."/>
            <person name="Op den Camp H."/>
            <person name="Overmann J."/>
            <person name="Amann R."/>
            <person name="Jetten M.S.M."/>
            <person name="Mascher T."/>
            <person name="Medema M.H."/>
            <person name="Devos D.P."/>
            <person name="Kaster A.-K."/>
            <person name="Ovreas L."/>
            <person name="Rohde M."/>
            <person name="Galperin M.Y."/>
            <person name="Jogler C."/>
        </authorList>
    </citation>
    <scope>NUCLEOTIDE SEQUENCE [LARGE SCALE GENOMIC DNA]</scope>
    <source>
        <strain evidence="2 3">SV_7m_r</strain>
    </source>
</reference>
<keyword evidence="3" id="KW-1185">Reference proteome</keyword>
<organism evidence="2 3">
    <name type="scientific">Stieleria bergensis</name>
    <dbReference type="NCBI Taxonomy" id="2528025"/>
    <lineage>
        <taxon>Bacteria</taxon>
        <taxon>Pseudomonadati</taxon>
        <taxon>Planctomycetota</taxon>
        <taxon>Planctomycetia</taxon>
        <taxon>Pirellulales</taxon>
        <taxon>Pirellulaceae</taxon>
        <taxon>Stieleria</taxon>
    </lineage>
</organism>
<protein>
    <submittedName>
        <fullName evidence="2">Uncharacterized protein</fullName>
    </submittedName>
</protein>
<dbReference type="RefSeq" id="WP_145273910.1">
    <property type="nucleotide sequence ID" value="NZ_CP036272.1"/>
</dbReference>
<evidence type="ECO:0000313" key="2">
    <source>
        <dbReference type="EMBL" id="QDT60750.1"/>
    </source>
</evidence>
<dbReference type="AlphaFoldDB" id="A0A517SX83"/>
<dbReference type="OrthoDB" id="284920at2"/>
<evidence type="ECO:0000313" key="3">
    <source>
        <dbReference type="Proteomes" id="UP000315003"/>
    </source>
</evidence>
<gene>
    <name evidence="2" type="ORF">SV7mr_32760</name>
</gene>
<evidence type="ECO:0000256" key="1">
    <source>
        <dbReference type="SAM" id="Phobius"/>
    </source>
</evidence>
<keyword evidence="1" id="KW-1133">Transmembrane helix</keyword>
<dbReference type="EMBL" id="CP036272">
    <property type="protein sequence ID" value="QDT60750.1"/>
    <property type="molecule type" value="Genomic_DNA"/>
</dbReference>
<keyword evidence="1" id="KW-0472">Membrane</keyword>
<accession>A0A517SX83</accession>
<feature type="transmembrane region" description="Helical" evidence="1">
    <location>
        <begin position="20"/>
        <end position="39"/>
    </location>
</feature>
<proteinExistence type="predicted"/>